<keyword evidence="3" id="KW-1185">Reference proteome</keyword>
<dbReference type="Proteomes" id="UP000005824">
    <property type="component" value="Unassembled WGS sequence"/>
</dbReference>
<protein>
    <recommendedName>
        <fullName evidence="4">Quinol:cytochrome c oxidoreductase quinone-binding subunit 2</fullName>
    </recommendedName>
</protein>
<keyword evidence="1" id="KW-0472">Membrane</keyword>
<feature type="transmembrane region" description="Helical" evidence="1">
    <location>
        <begin position="27"/>
        <end position="48"/>
    </location>
</feature>
<keyword evidence="1" id="KW-0812">Transmembrane</keyword>
<feature type="transmembrane region" description="Helical" evidence="1">
    <location>
        <begin position="330"/>
        <end position="350"/>
    </location>
</feature>
<sequence length="402" mass="46552">MSDHSHEITPPAVETYDIKRAGNAPKILLWVGIAGIVLSVIGLCYQPWHVQAAYSWLFAAFYFFSLCVGGLFWTCLHHATDSEWSVTVRRQMENIAKVTPVSLLFFLPLLLFCANDLWKWWNLHPGEDPLLDGKSGYLNHTFFWVRWIVYFVLLGWISYSLWKRSTDQDKDGAARHTLIMRKLGVGGIPAMGLCITFSAADYLMGLDYHWFSTMWGVYLFAGAAGSGMALTVLIVNWLKNQGYLKVVNDEHFHTMGKFLLAFTIFWAYIGFDQYMLIWYANIPEETAYFRLRNTETWWYFSQALVVCRFFLPFPVLLFQFIKKNTIILWVSWWILAMQILDMYVIVLPALHREGFHPSLFDLFSFVGIGGILGWVFLTKVIGKSYLYPTRDPRLLLSLKLSN</sequence>
<evidence type="ECO:0000256" key="1">
    <source>
        <dbReference type="SAM" id="Phobius"/>
    </source>
</evidence>
<dbReference type="EMBL" id="ABVL01000005">
    <property type="protein sequence ID" value="EDY20298.1"/>
    <property type="molecule type" value="Genomic_DNA"/>
</dbReference>
<evidence type="ECO:0008006" key="4">
    <source>
        <dbReference type="Google" id="ProtNLM"/>
    </source>
</evidence>
<feature type="transmembrane region" description="Helical" evidence="1">
    <location>
        <begin position="183"/>
        <end position="203"/>
    </location>
</feature>
<accession>B4CZY4</accession>
<feature type="transmembrane region" description="Helical" evidence="1">
    <location>
        <begin position="258"/>
        <end position="277"/>
    </location>
</feature>
<dbReference type="AlphaFoldDB" id="B4CZY4"/>
<dbReference type="STRING" id="497964.CfE428DRAFT_2222"/>
<proteinExistence type="predicted"/>
<feature type="transmembrane region" description="Helical" evidence="1">
    <location>
        <begin position="141"/>
        <end position="162"/>
    </location>
</feature>
<feature type="transmembrane region" description="Helical" evidence="1">
    <location>
        <begin position="297"/>
        <end position="318"/>
    </location>
</feature>
<dbReference type="PANTHER" id="PTHR43044">
    <property type="match status" value="1"/>
</dbReference>
<dbReference type="eggNOG" id="COG4531">
    <property type="taxonomic scope" value="Bacteria"/>
</dbReference>
<dbReference type="PANTHER" id="PTHR43044:SF1">
    <property type="entry name" value="QUINOL:CYTOCHROME C OXIDOREDUCTASE QUINONE-BINDING SUBUNIT 2"/>
    <property type="match status" value="1"/>
</dbReference>
<name>B4CZY4_9BACT</name>
<feature type="transmembrane region" description="Helical" evidence="1">
    <location>
        <begin position="54"/>
        <end position="77"/>
    </location>
</feature>
<comment type="caution">
    <text evidence="2">The sequence shown here is derived from an EMBL/GenBank/DDBJ whole genome shotgun (WGS) entry which is preliminary data.</text>
</comment>
<dbReference type="InParanoid" id="B4CZY4"/>
<gene>
    <name evidence="2" type="ORF">CfE428DRAFT_2222</name>
</gene>
<feature type="transmembrane region" description="Helical" evidence="1">
    <location>
        <begin position="215"/>
        <end position="238"/>
    </location>
</feature>
<organism evidence="2 3">
    <name type="scientific">Chthoniobacter flavus Ellin428</name>
    <dbReference type="NCBI Taxonomy" id="497964"/>
    <lineage>
        <taxon>Bacteria</taxon>
        <taxon>Pseudomonadati</taxon>
        <taxon>Verrucomicrobiota</taxon>
        <taxon>Spartobacteria</taxon>
        <taxon>Chthoniobacterales</taxon>
        <taxon>Chthoniobacteraceae</taxon>
        <taxon>Chthoniobacter</taxon>
    </lineage>
</organism>
<reference evidence="2 3" key="1">
    <citation type="journal article" date="2011" name="J. Bacteriol.">
        <title>Genome sequence of Chthoniobacter flavus Ellin428, an aerobic heterotrophic soil bacterium.</title>
        <authorList>
            <person name="Kant R."/>
            <person name="van Passel M.W."/>
            <person name="Palva A."/>
            <person name="Lucas S."/>
            <person name="Lapidus A."/>
            <person name="Glavina Del Rio T."/>
            <person name="Dalin E."/>
            <person name="Tice H."/>
            <person name="Bruce D."/>
            <person name="Goodwin L."/>
            <person name="Pitluck S."/>
            <person name="Larimer F.W."/>
            <person name="Land M.L."/>
            <person name="Hauser L."/>
            <person name="Sangwan P."/>
            <person name="de Vos W.M."/>
            <person name="Janssen P.H."/>
            <person name="Smidt H."/>
        </authorList>
    </citation>
    <scope>NUCLEOTIDE SEQUENCE [LARGE SCALE GENOMIC DNA]</scope>
    <source>
        <strain evidence="2 3">Ellin428</strain>
    </source>
</reference>
<evidence type="ECO:0000313" key="2">
    <source>
        <dbReference type="EMBL" id="EDY20298.1"/>
    </source>
</evidence>
<evidence type="ECO:0000313" key="3">
    <source>
        <dbReference type="Proteomes" id="UP000005824"/>
    </source>
</evidence>
<feature type="transmembrane region" description="Helical" evidence="1">
    <location>
        <begin position="98"/>
        <end position="121"/>
    </location>
</feature>
<dbReference type="RefSeq" id="WP_006979547.1">
    <property type="nucleotide sequence ID" value="NZ_ABVL01000005.1"/>
</dbReference>
<keyword evidence="1" id="KW-1133">Transmembrane helix</keyword>
<feature type="transmembrane region" description="Helical" evidence="1">
    <location>
        <begin position="362"/>
        <end position="381"/>
    </location>
</feature>